<dbReference type="GO" id="GO:0046872">
    <property type="term" value="F:metal ion binding"/>
    <property type="evidence" value="ECO:0007669"/>
    <property type="project" value="UniProtKB-KW"/>
</dbReference>
<protein>
    <recommendedName>
        <fullName evidence="7">Cytochrome c-type biogenesis protein</fullName>
    </recommendedName>
</protein>
<keyword evidence="7" id="KW-1133">Transmembrane helix</keyword>
<dbReference type="PANTHER" id="PTHR47870">
    <property type="entry name" value="CYTOCHROME C-TYPE BIOGENESIS PROTEIN CCMH"/>
    <property type="match status" value="1"/>
</dbReference>
<sequence length="166" mass="18730">MFTGFWLLLCLSLLPGSPVAASIDVHEFKDEVTRQRYLAFTEEMRCPKCQNQNLAGSDSPIAADLRRELYELLQDGKSDKEIVDFMVARYGDYVLYRPQVKTNTLLLWGLPSLLLILGLVMVGLTLRQRRRAQPGSADLAQAEEARLQKLLAAAAERAKHTNNPQR</sequence>
<evidence type="ECO:0000256" key="3">
    <source>
        <dbReference type="ARBA" id="ARBA00022723"/>
    </source>
</evidence>
<keyword evidence="2 7" id="KW-0349">Heme</keyword>
<gene>
    <name evidence="9" type="ORF">G8770_08015</name>
</gene>
<keyword evidence="5" id="KW-0201">Cytochrome c-type biogenesis</keyword>
<dbReference type="FunFam" id="1.10.8.640:FF:000001">
    <property type="entry name" value="Cytochrome c-type biogenesis protein"/>
    <property type="match status" value="1"/>
</dbReference>
<comment type="similarity">
    <text evidence="1 7">Belongs to the CcmH/CycL/Ccl2/NrfF family.</text>
</comment>
<feature type="domain" description="CcmH/CycL/Ccl2/NrfF N-terminal" evidence="8">
    <location>
        <begin position="10"/>
        <end position="151"/>
    </location>
</feature>
<evidence type="ECO:0000256" key="1">
    <source>
        <dbReference type="ARBA" id="ARBA00010342"/>
    </source>
</evidence>
<name>A0A9E5MLU1_9GAMM</name>
<dbReference type="CDD" id="cd16378">
    <property type="entry name" value="CcmH_N"/>
    <property type="match status" value="1"/>
</dbReference>
<comment type="caution">
    <text evidence="9">The sequence shown here is derived from an EMBL/GenBank/DDBJ whole genome shotgun (WGS) entry which is preliminary data.</text>
</comment>
<feature type="transmembrane region" description="Helical" evidence="7">
    <location>
        <begin position="105"/>
        <end position="126"/>
    </location>
</feature>
<dbReference type="GO" id="GO:0017004">
    <property type="term" value="P:cytochrome complex assembly"/>
    <property type="evidence" value="ECO:0007669"/>
    <property type="project" value="UniProtKB-KW"/>
</dbReference>
<dbReference type="AlphaFoldDB" id="A0A9E5MLU1"/>
<keyword evidence="7" id="KW-0472">Membrane</keyword>
<proteinExistence type="inferred from homology"/>
<evidence type="ECO:0000313" key="10">
    <source>
        <dbReference type="Proteomes" id="UP000787472"/>
    </source>
</evidence>
<comment type="function">
    <text evidence="7">Possible subunit of a heme lyase.</text>
</comment>
<evidence type="ECO:0000256" key="6">
    <source>
        <dbReference type="ARBA" id="ARBA00023004"/>
    </source>
</evidence>
<dbReference type="Gene3D" id="1.10.8.640">
    <property type="entry name" value="Cytochrome C biogenesis protein"/>
    <property type="match status" value="1"/>
</dbReference>
<evidence type="ECO:0000256" key="5">
    <source>
        <dbReference type="ARBA" id="ARBA00022748"/>
    </source>
</evidence>
<keyword evidence="3 7" id="KW-0479">Metal-binding</keyword>
<evidence type="ECO:0000256" key="4">
    <source>
        <dbReference type="ARBA" id="ARBA00022729"/>
    </source>
</evidence>
<keyword evidence="4 7" id="KW-0732">Signal</keyword>
<dbReference type="InterPro" id="IPR005616">
    <property type="entry name" value="CcmH/CycL/Ccl2/NrfF_N"/>
</dbReference>
<evidence type="ECO:0000313" key="9">
    <source>
        <dbReference type="EMBL" id="NHO65483.1"/>
    </source>
</evidence>
<feature type="signal peptide" evidence="7">
    <location>
        <begin position="1"/>
        <end position="20"/>
    </location>
</feature>
<dbReference type="InterPro" id="IPR051263">
    <property type="entry name" value="C-type_cytochrome_biogenesis"/>
</dbReference>
<dbReference type="Pfam" id="PF03918">
    <property type="entry name" value="CcmH"/>
    <property type="match status" value="1"/>
</dbReference>
<keyword evidence="6 7" id="KW-0408">Iron</keyword>
<dbReference type="Proteomes" id="UP000787472">
    <property type="component" value="Unassembled WGS sequence"/>
</dbReference>
<reference evidence="9" key="1">
    <citation type="submission" date="2020-03" db="EMBL/GenBank/DDBJ databases">
        <authorList>
            <person name="Guo F."/>
        </authorList>
    </citation>
    <scope>NUCLEOTIDE SEQUENCE</scope>
    <source>
        <strain evidence="9">JCM 30134</strain>
    </source>
</reference>
<organism evidence="9 10">
    <name type="scientific">Pseudomaricurvus hydrocarbonicus</name>
    <dbReference type="NCBI Taxonomy" id="1470433"/>
    <lineage>
        <taxon>Bacteria</taxon>
        <taxon>Pseudomonadati</taxon>
        <taxon>Pseudomonadota</taxon>
        <taxon>Gammaproteobacteria</taxon>
        <taxon>Cellvibrionales</taxon>
        <taxon>Cellvibrionaceae</taxon>
        <taxon>Pseudomaricurvus</taxon>
    </lineage>
</organism>
<accession>A0A9E5MLU1</accession>
<keyword evidence="7" id="KW-0812">Transmembrane</keyword>
<dbReference type="EMBL" id="JAAONZ010000004">
    <property type="protein sequence ID" value="NHO65483.1"/>
    <property type="molecule type" value="Genomic_DNA"/>
</dbReference>
<evidence type="ECO:0000256" key="7">
    <source>
        <dbReference type="RuleBase" id="RU364112"/>
    </source>
</evidence>
<keyword evidence="10" id="KW-1185">Reference proteome</keyword>
<dbReference type="InterPro" id="IPR038297">
    <property type="entry name" value="CcmH/CycL/NrfF/Ccl2_sf"/>
</dbReference>
<dbReference type="PANTHER" id="PTHR47870:SF1">
    <property type="entry name" value="CYTOCHROME C-TYPE BIOGENESIS PROTEIN CCMH"/>
    <property type="match status" value="1"/>
</dbReference>
<dbReference type="GO" id="GO:0005886">
    <property type="term" value="C:plasma membrane"/>
    <property type="evidence" value="ECO:0007669"/>
    <property type="project" value="TreeGrafter"/>
</dbReference>
<evidence type="ECO:0000256" key="2">
    <source>
        <dbReference type="ARBA" id="ARBA00022617"/>
    </source>
</evidence>
<feature type="chain" id="PRO_5039741569" description="Cytochrome c-type biogenesis protein" evidence="7">
    <location>
        <begin position="21"/>
        <end position="166"/>
    </location>
</feature>
<evidence type="ECO:0000259" key="8">
    <source>
        <dbReference type="Pfam" id="PF03918"/>
    </source>
</evidence>